<reference evidence="3 4" key="1">
    <citation type="journal article" date="2019" name="Sci. Rep.">
        <title>A high-quality genome of Eragrostis curvula grass provides insights into Poaceae evolution and supports new strategies to enhance forage quality.</title>
        <authorList>
            <person name="Carballo J."/>
            <person name="Santos B.A.C.M."/>
            <person name="Zappacosta D."/>
            <person name="Garbus I."/>
            <person name="Selva J.P."/>
            <person name="Gallo C.A."/>
            <person name="Diaz A."/>
            <person name="Albertini E."/>
            <person name="Caccamo M."/>
            <person name="Echenique V."/>
        </authorList>
    </citation>
    <scope>NUCLEOTIDE SEQUENCE [LARGE SCALE GENOMIC DNA]</scope>
    <source>
        <strain evidence="4">cv. Victoria</strain>
        <tissue evidence="3">Leaf</tissue>
    </source>
</reference>
<feature type="domain" description="Endonuclease/exonuclease/phosphatase" evidence="2">
    <location>
        <begin position="9"/>
        <end position="160"/>
    </location>
</feature>
<dbReference type="GO" id="GO:0006302">
    <property type="term" value="P:double-strand break repair"/>
    <property type="evidence" value="ECO:0007669"/>
    <property type="project" value="TreeGrafter"/>
</dbReference>
<name>A0A5J9VU85_9POAL</name>
<accession>A0A5J9VU85</accession>
<protein>
    <recommendedName>
        <fullName evidence="2">Endonuclease/exonuclease/phosphatase domain-containing protein</fullName>
    </recommendedName>
</protein>
<dbReference type="Gene3D" id="3.60.10.10">
    <property type="entry name" value="Endonuclease/exonuclease/phosphatase"/>
    <property type="match status" value="1"/>
</dbReference>
<proteinExistence type="predicted"/>
<dbReference type="InterPro" id="IPR051547">
    <property type="entry name" value="TDP2-like"/>
</dbReference>
<dbReference type="Pfam" id="PF03372">
    <property type="entry name" value="Exo_endo_phos"/>
    <property type="match status" value="1"/>
</dbReference>
<keyword evidence="4" id="KW-1185">Reference proteome</keyword>
<comment type="caution">
    <text evidence="3">The sequence shown here is derived from an EMBL/GenBank/DDBJ whole genome shotgun (WGS) entry which is preliminary data.</text>
</comment>
<evidence type="ECO:0000313" key="3">
    <source>
        <dbReference type="EMBL" id="TVU38964.1"/>
    </source>
</evidence>
<feature type="non-terminal residue" evidence="3">
    <location>
        <position position="1"/>
    </location>
</feature>
<dbReference type="InterPro" id="IPR005135">
    <property type="entry name" value="Endo/exonuclease/phosphatase"/>
</dbReference>
<dbReference type="CDD" id="cd09080">
    <property type="entry name" value="TDP2"/>
    <property type="match status" value="1"/>
</dbReference>
<dbReference type="InterPro" id="IPR036691">
    <property type="entry name" value="Endo/exonu/phosph_ase_sf"/>
</dbReference>
<dbReference type="EMBL" id="RWGY01000007">
    <property type="protein sequence ID" value="TVU38964.1"/>
    <property type="molecule type" value="Genomic_DNA"/>
</dbReference>
<dbReference type="Proteomes" id="UP000324897">
    <property type="component" value="Chromosome 4"/>
</dbReference>
<dbReference type="GO" id="GO:0003697">
    <property type="term" value="F:single-stranded DNA binding"/>
    <property type="evidence" value="ECO:0007669"/>
    <property type="project" value="TreeGrafter"/>
</dbReference>
<dbReference type="PANTHER" id="PTHR15822">
    <property type="entry name" value="TRAF AND TNF RECEPTOR-ASSOCIATED PROTEIN"/>
    <property type="match status" value="1"/>
</dbReference>
<dbReference type="GO" id="GO:0005737">
    <property type="term" value="C:cytoplasm"/>
    <property type="evidence" value="ECO:0007669"/>
    <property type="project" value="TreeGrafter"/>
</dbReference>
<keyword evidence="1" id="KW-0378">Hydrolase</keyword>
<dbReference type="GO" id="GO:0070260">
    <property type="term" value="F:5'-tyrosyl-DNA phosphodiesterase activity"/>
    <property type="evidence" value="ECO:0007669"/>
    <property type="project" value="TreeGrafter"/>
</dbReference>
<dbReference type="SUPFAM" id="SSF56219">
    <property type="entry name" value="DNase I-like"/>
    <property type="match status" value="1"/>
</dbReference>
<dbReference type="AlphaFoldDB" id="A0A5J9VU85"/>
<evidence type="ECO:0000259" key="2">
    <source>
        <dbReference type="Pfam" id="PF03372"/>
    </source>
</evidence>
<dbReference type="Gramene" id="TVU38964">
    <property type="protein sequence ID" value="TVU38964"/>
    <property type="gene ID" value="EJB05_12361"/>
</dbReference>
<dbReference type="OrthoDB" id="652801at2759"/>
<sequence>GHGNQLKFMTYNVWSREDMVLYSRMKAIGRLVEEHQPDVVFVQEVTPYILKIFESFSWWKDYHCSPVTPEELATGKHFCLLLSKLPLKNFAHWKFPNSPTGQGYLEADICPDPVAGMKPIHIATAQLEPPSPPSPMHCMERYLQAEHAVAAMSCAENVVFGGDMSWDDNTDLPFPLPTGWVDAWIRISPPATISSSGVNYGTTCDGYWVERIGFAAGGCLGPRKRSDRFVCKLPDYELSDIELIGSDHRQTGVGVEYYSVSRREHLPFRPSCHYGLIVTITPVR</sequence>
<organism evidence="3 4">
    <name type="scientific">Eragrostis curvula</name>
    <name type="common">weeping love grass</name>
    <dbReference type="NCBI Taxonomy" id="38414"/>
    <lineage>
        <taxon>Eukaryota</taxon>
        <taxon>Viridiplantae</taxon>
        <taxon>Streptophyta</taxon>
        <taxon>Embryophyta</taxon>
        <taxon>Tracheophyta</taxon>
        <taxon>Spermatophyta</taxon>
        <taxon>Magnoliopsida</taxon>
        <taxon>Liliopsida</taxon>
        <taxon>Poales</taxon>
        <taxon>Poaceae</taxon>
        <taxon>PACMAD clade</taxon>
        <taxon>Chloridoideae</taxon>
        <taxon>Eragrostideae</taxon>
        <taxon>Eragrostidinae</taxon>
        <taxon>Eragrostis</taxon>
    </lineage>
</organism>
<evidence type="ECO:0000313" key="4">
    <source>
        <dbReference type="Proteomes" id="UP000324897"/>
    </source>
</evidence>
<dbReference type="PANTHER" id="PTHR15822:SF24">
    <property type="entry name" value="ENDONUCLEASE_EXONUCLEASE_PHOSPHATASE DOMAIN-CONTAINING PROTEIN"/>
    <property type="match status" value="1"/>
</dbReference>
<gene>
    <name evidence="3" type="ORF">EJB05_12361</name>
</gene>
<evidence type="ECO:0000256" key="1">
    <source>
        <dbReference type="ARBA" id="ARBA00022801"/>
    </source>
</evidence>